<feature type="transmembrane region" description="Helical" evidence="1">
    <location>
        <begin position="43"/>
        <end position="68"/>
    </location>
</feature>
<evidence type="ECO:0000313" key="3">
    <source>
        <dbReference type="Proteomes" id="UP001499988"/>
    </source>
</evidence>
<organism evidence="2 3">
    <name type="scientific">Ferrimonas pelagia</name>
    <dbReference type="NCBI Taxonomy" id="1177826"/>
    <lineage>
        <taxon>Bacteria</taxon>
        <taxon>Pseudomonadati</taxon>
        <taxon>Pseudomonadota</taxon>
        <taxon>Gammaproteobacteria</taxon>
        <taxon>Alteromonadales</taxon>
        <taxon>Ferrimonadaceae</taxon>
        <taxon>Ferrimonas</taxon>
    </lineage>
</organism>
<keyword evidence="1" id="KW-1133">Transmembrane helix</keyword>
<evidence type="ECO:0008006" key="4">
    <source>
        <dbReference type="Google" id="ProtNLM"/>
    </source>
</evidence>
<gene>
    <name evidence="2" type="ORF">GCM10023333_11290</name>
</gene>
<evidence type="ECO:0000256" key="1">
    <source>
        <dbReference type="SAM" id="Phobius"/>
    </source>
</evidence>
<protein>
    <recommendedName>
        <fullName evidence="4">DUF3379 domain-containing protein</fullName>
    </recommendedName>
</protein>
<keyword evidence="1" id="KW-0812">Transmembrane</keyword>
<keyword evidence="3" id="KW-1185">Reference proteome</keyword>
<accession>A0ABP9EK87</accession>
<sequence length="107" mass="12359">MSYQNQTDATLIRQYETLLGREEQIRRDFSALKQRRWGKYLQMATLSLAFCVLQMYLIATLLGAVSLWKLVQPGKSFDSELTLGQEGLALEQAQRALEQELHRRALL</sequence>
<name>A0ABP9EK87_9GAMM</name>
<comment type="caution">
    <text evidence="2">The sequence shown here is derived from an EMBL/GenBank/DDBJ whole genome shotgun (WGS) entry which is preliminary data.</text>
</comment>
<keyword evidence="1" id="KW-0472">Membrane</keyword>
<reference evidence="3" key="1">
    <citation type="journal article" date="2019" name="Int. J. Syst. Evol. Microbiol.">
        <title>The Global Catalogue of Microorganisms (GCM) 10K type strain sequencing project: providing services to taxonomists for standard genome sequencing and annotation.</title>
        <authorList>
            <consortium name="The Broad Institute Genomics Platform"/>
            <consortium name="The Broad Institute Genome Sequencing Center for Infectious Disease"/>
            <person name="Wu L."/>
            <person name="Ma J."/>
        </authorList>
    </citation>
    <scope>NUCLEOTIDE SEQUENCE [LARGE SCALE GENOMIC DNA]</scope>
    <source>
        <strain evidence="3">JCM 18401</strain>
    </source>
</reference>
<dbReference type="Proteomes" id="UP001499988">
    <property type="component" value="Unassembled WGS sequence"/>
</dbReference>
<proteinExistence type="predicted"/>
<evidence type="ECO:0000313" key="2">
    <source>
        <dbReference type="EMBL" id="GAA4879198.1"/>
    </source>
</evidence>
<dbReference type="EMBL" id="BAABJZ010000015">
    <property type="protein sequence ID" value="GAA4879198.1"/>
    <property type="molecule type" value="Genomic_DNA"/>
</dbReference>
<dbReference type="RefSeq" id="WP_345334256.1">
    <property type="nucleotide sequence ID" value="NZ_BAABJZ010000015.1"/>
</dbReference>